<sequence length="178" mass="19865">MMAWWRKDVQGPADIGEWTLEERSKAYAQLVRFVPPELADETTTRAFAALPDPVVAAVADRLLTEGDRFSWAGLSLPAVLAVRLRERIEVGDPLTLKGWLAVVADGFFADPYVQSYLAACVREVKMPEPPRIAAAWARTLPEGPRSSQEWVALRDEDQMRRLTRFARGLRNPGGFGSL</sequence>
<name>A0ABW7QC21_9MICO</name>
<evidence type="ECO:0000313" key="2">
    <source>
        <dbReference type="Proteomes" id="UP001610861"/>
    </source>
</evidence>
<gene>
    <name evidence="1" type="ORF">ACH3VR_18825</name>
</gene>
<comment type="caution">
    <text evidence="1">The sequence shown here is derived from an EMBL/GenBank/DDBJ whole genome shotgun (WGS) entry which is preliminary data.</text>
</comment>
<dbReference type="RefSeq" id="WP_397557857.1">
    <property type="nucleotide sequence ID" value="NZ_JBIQWL010000009.1"/>
</dbReference>
<evidence type="ECO:0008006" key="3">
    <source>
        <dbReference type="Google" id="ProtNLM"/>
    </source>
</evidence>
<accession>A0ABW7QC21</accession>
<dbReference type="EMBL" id="JBIQWL010000009">
    <property type="protein sequence ID" value="MFH8252428.1"/>
    <property type="molecule type" value="Genomic_DNA"/>
</dbReference>
<keyword evidence="2" id="KW-1185">Reference proteome</keyword>
<protein>
    <recommendedName>
        <fullName evidence="3">DNA alkylation repair protein</fullName>
    </recommendedName>
</protein>
<organism evidence="1 2">
    <name type="scientific">Microbacterium alkaliflavum</name>
    <dbReference type="NCBI Taxonomy" id="3248839"/>
    <lineage>
        <taxon>Bacteria</taxon>
        <taxon>Bacillati</taxon>
        <taxon>Actinomycetota</taxon>
        <taxon>Actinomycetes</taxon>
        <taxon>Micrococcales</taxon>
        <taxon>Microbacteriaceae</taxon>
        <taxon>Microbacterium</taxon>
    </lineage>
</organism>
<reference evidence="1 2" key="1">
    <citation type="submission" date="2024-09" db="EMBL/GenBank/DDBJ databases">
        <authorList>
            <person name="Pan X."/>
        </authorList>
    </citation>
    <scope>NUCLEOTIDE SEQUENCE [LARGE SCALE GENOMIC DNA]</scope>
    <source>
        <strain evidence="1 2">B2969</strain>
    </source>
</reference>
<evidence type="ECO:0000313" key="1">
    <source>
        <dbReference type="EMBL" id="MFH8252428.1"/>
    </source>
</evidence>
<dbReference type="Proteomes" id="UP001610861">
    <property type="component" value="Unassembled WGS sequence"/>
</dbReference>
<proteinExistence type="predicted"/>